<feature type="region of interest" description="Disordered" evidence="3">
    <location>
        <begin position="1"/>
        <end position="35"/>
    </location>
</feature>
<dbReference type="HOGENOM" id="CLU_037990_5_2_11"/>
<dbReference type="CDD" id="cd02440">
    <property type="entry name" value="AdoMet_MTases"/>
    <property type="match status" value="1"/>
</dbReference>
<dbReference type="InterPro" id="IPR041698">
    <property type="entry name" value="Methyltransf_25"/>
</dbReference>
<dbReference type="InterPro" id="IPR029063">
    <property type="entry name" value="SAM-dependent_MTases_sf"/>
</dbReference>
<keyword evidence="5" id="KW-1185">Reference proteome</keyword>
<evidence type="ECO:0000256" key="2">
    <source>
        <dbReference type="ARBA" id="ARBA00022679"/>
    </source>
</evidence>
<name>A0A0A1DSX5_NOCSI</name>
<evidence type="ECO:0000256" key="3">
    <source>
        <dbReference type="SAM" id="MobiDB-lite"/>
    </source>
</evidence>
<dbReference type="GeneID" id="96608420"/>
<gene>
    <name evidence="4" type="ORF">KR76_05610</name>
</gene>
<sequence length="299" mass="31773">MTPTVPNPADPVNPADPSPAQGPAQGSGRRAAGGVGGGLVWDPQRYLAYADERGRPFVDLVGRVDALDPTVVVDLGCGPGNLTSLLADRWPAAAITGIDSSPDMVRAASDTKAAARIRYAQADVRDWLEQAPEGGVDVLVSNAMLQWVPGHLDLLPGLVRAVTPGGWLAFQVPGNFGEPSHTLRDELAAEEPYAAHLGGVAVPSSHDAATYLRALQGLGCDVDAWETTYLHVLRGPDPVFTWVSGTGARPTLQALPDDLRPGFEDELKRRLRSAYPDDGQGVVLPFRRIFVVARKARQA</sequence>
<evidence type="ECO:0000256" key="1">
    <source>
        <dbReference type="ARBA" id="ARBA00022603"/>
    </source>
</evidence>
<accession>A0A0A1DSX5</accession>
<dbReference type="RefSeq" id="WP_082003558.1">
    <property type="nucleotide sequence ID" value="NZ_BJMC01000002.1"/>
</dbReference>
<dbReference type="KEGG" id="psim:KR76_05610"/>
<feature type="compositionally biased region" description="Low complexity" evidence="3">
    <location>
        <begin position="18"/>
        <end position="30"/>
    </location>
</feature>
<dbReference type="STRING" id="2045.KR76_05610"/>
<dbReference type="Pfam" id="PF13649">
    <property type="entry name" value="Methyltransf_25"/>
    <property type="match status" value="1"/>
</dbReference>
<evidence type="ECO:0000313" key="5">
    <source>
        <dbReference type="Proteomes" id="UP000030300"/>
    </source>
</evidence>
<dbReference type="InterPro" id="IPR023149">
    <property type="entry name" value="Trans_acon_MeTrfase_C"/>
</dbReference>
<dbReference type="PANTHER" id="PTHR43861">
    <property type="entry name" value="TRANS-ACONITATE 2-METHYLTRANSFERASE-RELATED"/>
    <property type="match status" value="1"/>
</dbReference>
<dbReference type="PANTHER" id="PTHR43861:SF1">
    <property type="entry name" value="TRANS-ACONITATE 2-METHYLTRANSFERASE"/>
    <property type="match status" value="1"/>
</dbReference>
<dbReference type="EMBL" id="CP009896">
    <property type="protein sequence ID" value="AIY19737.2"/>
    <property type="molecule type" value="Genomic_DNA"/>
</dbReference>
<dbReference type="GO" id="GO:0030798">
    <property type="term" value="F:trans-aconitate 2-methyltransferase activity"/>
    <property type="evidence" value="ECO:0007669"/>
    <property type="project" value="UniProtKB-EC"/>
</dbReference>
<proteinExistence type="predicted"/>
<dbReference type="GO" id="GO:0032259">
    <property type="term" value="P:methylation"/>
    <property type="evidence" value="ECO:0007669"/>
    <property type="project" value="UniProtKB-KW"/>
</dbReference>
<evidence type="ECO:0000313" key="4">
    <source>
        <dbReference type="EMBL" id="AIY19737.2"/>
    </source>
</evidence>
<dbReference type="eggNOG" id="COG4106">
    <property type="taxonomic scope" value="Bacteria"/>
</dbReference>
<feature type="compositionally biased region" description="Pro residues" evidence="3">
    <location>
        <begin position="1"/>
        <end position="17"/>
    </location>
</feature>
<dbReference type="Proteomes" id="UP000030300">
    <property type="component" value="Chromosome"/>
</dbReference>
<organism evidence="4 5">
    <name type="scientific">Nocardioides simplex</name>
    <name type="common">Arthrobacter simplex</name>
    <dbReference type="NCBI Taxonomy" id="2045"/>
    <lineage>
        <taxon>Bacteria</taxon>
        <taxon>Bacillati</taxon>
        <taxon>Actinomycetota</taxon>
        <taxon>Actinomycetes</taxon>
        <taxon>Propionibacteriales</taxon>
        <taxon>Nocardioidaceae</taxon>
        <taxon>Pimelobacter</taxon>
    </lineage>
</organism>
<dbReference type="AlphaFoldDB" id="A0A0A1DSX5"/>
<dbReference type="OrthoDB" id="9795085at2"/>
<dbReference type="Gene3D" id="1.10.150.290">
    <property type="entry name" value="S-adenosyl-L-methionine-dependent methyltransferases"/>
    <property type="match status" value="1"/>
</dbReference>
<protein>
    <submittedName>
        <fullName evidence="4">Trans-aconitate 2-methyltransferase</fullName>
        <ecNumber evidence="4">2.1.1.144</ecNumber>
    </submittedName>
</protein>
<keyword evidence="2 4" id="KW-0808">Transferase</keyword>
<dbReference type="EC" id="2.1.1.144" evidence="4"/>
<dbReference type="Gene3D" id="3.40.50.150">
    <property type="entry name" value="Vaccinia Virus protein VP39"/>
    <property type="match status" value="1"/>
</dbReference>
<keyword evidence="1 4" id="KW-0489">Methyltransferase</keyword>
<dbReference type="SUPFAM" id="SSF53335">
    <property type="entry name" value="S-adenosyl-L-methionine-dependent methyltransferases"/>
    <property type="match status" value="1"/>
</dbReference>
<reference evidence="4 5" key="1">
    <citation type="journal article" date="2015" name="Genome Announc.">
        <title>Complete Genome Sequence of Steroid-Transforming Nocardioides simplex VKM Ac-2033D.</title>
        <authorList>
            <person name="Shtratnikova V.Y."/>
            <person name="Schelkunov M.I."/>
            <person name="Pekov Y.A."/>
            <person name="Fokina V.V."/>
            <person name="Logacheva M.D."/>
            <person name="Sokolov S.L."/>
            <person name="Bragin E.Y."/>
            <person name="Ashapkin V.V."/>
            <person name="Donova M.V."/>
        </authorList>
    </citation>
    <scope>NUCLEOTIDE SEQUENCE [LARGE SCALE GENOMIC DNA]</scope>
    <source>
        <strain evidence="4 5">VKM Ac-2033D</strain>
    </source>
</reference>